<dbReference type="AlphaFoldDB" id="A0A3B0SNX9"/>
<accession>A0A3B0SNX9</accession>
<dbReference type="InterPro" id="IPR045756">
    <property type="entry name" value="DUF6183"/>
</dbReference>
<evidence type="ECO:0000313" key="1">
    <source>
        <dbReference type="EMBL" id="VAW03962.1"/>
    </source>
</evidence>
<sequence>MSNDYLMELIEASDLAGLVAFVKRTCDAADWDGLVEIRDQCHEAVERGKQLWGVAHYVDYRTARDAPASYLSDALSGAGRASTVGPLWEVAASVKTWDEMRDHLPEGRVAALAGYERALRGDVPTDDIDPILDVPLEMFAWEPPYELATYGEARVDVPYPDVPTMEWEELPEVAAEVLNDDAAVEALTDLVQPWWDTSNGKVEANVVEGSAYGAIRAFGPRRVRIAQVTPRKALAVMAWTAASGGAHGKRRGTPVGRSLAWWTMACLAGLEDAPHMDPTEIGEAIAELKFYVWDPGDAAGGWAFHMAIEDPGDGLAWAVTAVDAV</sequence>
<reference evidence="1" key="1">
    <citation type="submission" date="2018-06" db="EMBL/GenBank/DDBJ databases">
        <authorList>
            <person name="Zhirakovskaya E."/>
        </authorList>
    </citation>
    <scope>NUCLEOTIDE SEQUENCE</scope>
</reference>
<organism evidence="1">
    <name type="scientific">hydrothermal vent metagenome</name>
    <dbReference type="NCBI Taxonomy" id="652676"/>
    <lineage>
        <taxon>unclassified sequences</taxon>
        <taxon>metagenomes</taxon>
        <taxon>ecological metagenomes</taxon>
    </lineage>
</organism>
<name>A0A3B0SNX9_9ZZZZ</name>
<dbReference type="Pfam" id="PF19681">
    <property type="entry name" value="DUF6183"/>
    <property type="match status" value="1"/>
</dbReference>
<protein>
    <submittedName>
        <fullName evidence="1">Uncharacterized protein</fullName>
    </submittedName>
</protein>
<gene>
    <name evidence="1" type="ORF">MNBD_ACTINO02-1701</name>
</gene>
<dbReference type="EMBL" id="UOEK01000273">
    <property type="protein sequence ID" value="VAW03962.1"/>
    <property type="molecule type" value="Genomic_DNA"/>
</dbReference>
<proteinExistence type="predicted"/>